<evidence type="ECO:0000256" key="1">
    <source>
        <dbReference type="SAM" id="Phobius"/>
    </source>
</evidence>
<dbReference type="Proteomes" id="UP000275232">
    <property type="component" value="Unassembled WGS sequence"/>
</dbReference>
<dbReference type="AlphaFoldDB" id="A0A3N5DGJ3"/>
<dbReference type="RefSeq" id="WP_123878625.1">
    <property type="nucleotide sequence ID" value="NZ_RPFZ01000001.1"/>
</dbReference>
<sequence>MLNVLSILTGLLSLIIVIPSQIPFLGIGNWLALPVIAVGIVLGQLSSKRSGRNFNLVILAIAVIRLLLGGGVF</sequence>
<organism evidence="2 3">
    <name type="scientific">Aurantiacibacter spongiae</name>
    <dbReference type="NCBI Taxonomy" id="2488860"/>
    <lineage>
        <taxon>Bacteria</taxon>
        <taxon>Pseudomonadati</taxon>
        <taxon>Pseudomonadota</taxon>
        <taxon>Alphaproteobacteria</taxon>
        <taxon>Sphingomonadales</taxon>
        <taxon>Erythrobacteraceae</taxon>
        <taxon>Aurantiacibacter</taxon>
    </lineage>
</organism>
<accession>A0A3N5DGJ3</accession>
<gene>
    <name evidence="2" type="ORF">EG799_03580</name>
</gene>
<comment type="caution">
    <text evidence="2">The sequence shown here is derived from an EMBL/GenBank/DDBJ whole genome shotgun (WGS) entry which is preliminary data.</text>
</comment>
<feature type="transmembrane region" description="Helical" evidence="1">
    <location>
        <begin position="29"/>
        <end position="47"/>
    </location>
</feature>
<evidence type="ECO:0000313" key="3">
    <source>
        <dbReference type="Proteomes" id="UP000275232"/>
    </source>
</evidence>
<name>A0A3N5DGJ3_9SPHN</name>
<keyword evidence="1" id="KW-1133">Transmembrane helix</keyword>
<feature type="transmembrane region" description="Helical" evidence="1">
    <location>
        <begin position="54"/>
        <end position="72"/>
    </location>
</feature>
<dbReference type="OrthoDB" id="7391824at2"/>
<keyword evidence="3" id="KW-1185">Reference proteome</keyword>
<proteinExistence type="predicted"/>
<evidence type="ECO:0000313" key="2">
    <source>
        <dbReference type="EMBL" id="RPF70802.1"/>
    </source>
</evidence>
<protein>
    <submittedName>
        <fullName evidence="2">Uncharacterized protein</fullName>
    </submittedName>
</protein>
<dbReference type="EMBL" id="RPFZ01000001">
    <property type="protein sequence ID" value="RPF70802.1"/>
    <property type="molecule type" value="Genomic_DNA"/>
</dbReference>
<keyword evidence="1" id="KW-0472">Membrane</keyword>
<reference evidence="2 3" key="1">
    <citation type="submission" date="2018-11" db="EMBL/GenBank/DDBJ databases">
        <title>Erythrobacter spongiae sp. nov., isolated from a marine sponge.</title>
        <authorList>
            <person name="Zhuang L."/>
            <person name="Luo L."/>
        </authorList>
    </citation>
    <scope>NUCLEOTIDE SEQUENCE [LARGE SCALE GENOMIC DNA]</scope>
    <source>
        <strain evidence="2 3">HN-E23</strain>
    </source>
</reference>
<keyword evidence="1" id="KW-0812">Transmembrane</keyword>